<feature type="domain" description="AMP-dependent synthetase/ligase" evidence="4">
    <location>
        <begin position="34"/>
        <end position="401"/>
    </location>
</feature>
<dbReference type="OrthoDB" id="10253869at2759"/>
<keyword evidence="2 6" id="KW-0436">Ligase</keyword>
<dbReference type="EMBL" id="JANBPU010000003">
    <property type="protein sequence ID" value="KAJ1921778.1"/>
    <property type="molecule type" value="Genomic_DNA"/>
</dbReference>
<dbReference type="Pfam" id="PF13193">
    <property type="entry name" value="AMP-binding_C"/>
    <property type="match status" value="1"/>
</dbReference>
<gene>
    <name evidence="6" type="primary">OPCL1</name>
    <name evidence="6" type="ORF">H4219_000511</name>
</gene>
<comment type="similarity">
    <text evidence="1">Belongs to the ATP-dependent AMP-binding enzyme family.</text>
</comment>
<dbReference type="PROSITE" id="PS00455">
    <property type="entry name" value="AMP_BINDING"/>
    <property type="match status" value="1"/>
</dbReference>
<keyword evidence="3" id="KW-0472">Membrane</keyword>
<dbReference type="Proteomes" id="UP001150538">
    <property type="component" value="Unassembled WGS sequence"/>
</dbReference>
<dbReference type="GO" id="GO:0016405">
    <property type="term" value="F:CoA-ligase activity"/>
    <property type="evidence" value="ECO:0007669"/>
    <property type="project" value="TreeGrafter"/>
</dbReference>
<name>A0A9W8DXC4_9FUNG</name>
<keyword evidence="3" id="KW-1133">Transmembrane helix</keyword>
<dbReference type="GO" id="GO:0019748">
    <property type="term" value="P:secondary metabolic process"/>
    <property type="evidence" value="ECO:0007669"/>
    <property type="project" value="TreeGrafter"/>
</dbReference>
<protein>
    <submittedName>
        <fullName evidence="6">4-coumarate--CoA ligase-like 5</fullName>
    </submittedName>
</protein>
<evidence type="ECO:0000259" key="5">
    <source>
        <dbReference type="Pfam" id="PF13193"/>
    </source>
</evidence>
<evidence type="ECO:0000256" key="3">
    <source>
        <dbReference type="SAM" id="Phobius"/>
    </source>
</evidence>
<reference evidence="6" key="1">
    <citation type="submission" date="2022-07" db="EMBL/GenBank/DDBJ databases">
        <title>Phylogenomic reconstructions and comparative analyses of Kickxellomycotina fungi.</title>
        <authorList>
            <person name="Reynolds N.K."/>
            <person name="Stajich J.E."/>
            <person name="Barry K."/>
            <person name="Grigoriev I.V."/>
            <person name="Crous P."/>
            <person name="Smith M.E."/>
        </authorList>
    </citation>
    <scope>NUCLEOTIDE SEQUENCE</scope>
    <source>
        <strain evidence="6">NBRC 100468</strain>
    </source>
</reference>
<dbReference type="InterPro" id="IPR042099">
    <property type="entry name" value="ANL_N_sf"/>
</dbReference>
<dbReference type="InterPro" id="IPR025110">
    <property type="entry name" value="AMP-bd_C"/>
</dbReference>
<evidence type="ECO:0000313" key="7">
    <source>
        <dbReference type="Proteomes" id="UP001150538"/>
    </source>
</evidence>
<dbReference type="Gene3D" id="3.40.50.12780">
    <property type="entry name" value="N-terminal domain of ligase-like"/>
    <property type="match status" value="1"/>
</dbReference>
<organism evidence="6 7">
    <name type="scientific">Mycoemilia scoparia</name>
    <dbReference type="NCBI Taxonomy" id="417184"/>
    <lineage>
        <taxon>Eukaryota</taxon>
        <taxon>Fungi</taxon>
        <taxon>Fungi incertae sedis</taxon>
        <taxon>Zoopagomycota</taxon>
        <taxon>Kickxellomycotina</taxon>
        <taxon>Kickxellomycetes</taxon>
        <taxon>Kickxellales</taxon>
        <taxon>Kickxellaceae</taxon>
        <taxon>Mycoemilia</taxon>
    </lineage>
</organism>
<keyword evidence="7" id="KW-1185">Reference proteome</keyword>
<dbReference type="Gene3D" id="3.30.300.30">
    <property type="match status" value="1"/>
</dbReference>
<sequence>MWFRSRGTIARPAPPKDISSFVFDTLDENLSGKQWSKTAIISGSTGRSLSFDQIYTKSSQLASGLQNRLGIRRGDMVFGIFDSQINCTILFHATMMIGAVYCMSVPNISEREIARRLSLIQPKVVVTTGCFYYKIMSAFSLVQEWKTGYSPRIYLAEPDVDSYTPSILSLLTNESYQRVRITSHEDAKATAIVAFTSGSTGTSKAVEISHKALVALAHLENQGVSENGIEAAQQATVLIAVPTCIAFGLYLFAIRSIIVGGTSIAAFRSPLERSFENISKYQVTDIIMSPKNIIEIRENWNTVFSKYDISSVKSLCCSGFMIPFESSKFIEKYLGIRAINAYGTTETLGIVKLGTTTAEGSVGVPFPEKNVKIKGINGKELKVGEVGLIWIYSETNMNGYFKNPKLTAMVTDNEGFVNTNDVGMFDIEGKLHLLGRFNEMIHHNGQIISPRGTEKIICSHPGVKEASVIGVYNPKFETEVAFAYIVPSLGSGRPDDISEIISWVNSHIQDKKKQLNAGAAYISEIPKNCACVPNVSEMKDMFYKNSGILPP</sequence>
<keyword evidence="3" id="KW-0812">Transmembrane</keyword>
<evidence type="ECO:0000256" key="1">
    <source>
        <dbReference type="ARBA" id="ARBA00006432"/>
    </source>
</evidence>
<comment type="caution">
    <text evidence="6">The sequence shown here is derived from an EMBL/GenBank/DDBJ whole genome shotgun (WGS) entry which is preliminary data.</text>
</comment>
<dbReference type="Pfam" id="PF00501">
    <property type="entry name" value="AMP-binding"/>
    <property type="match status" value="1"/>
</dbReference>
<dbReference type="InterPro" id="IPR000873">
    <property type="entry name" value="AMP-dep_synth/lig_dom"/>
</dbReference>
<accession>A0A9W8DXC4</accession>
<proteinExistence type="inferred from homology"/>
<dbReference type="PANTHER" id="PTHR24096">
    <property type="entry name" value="LONG-CHAIN-FATTY-ACID--COA LIGASE"/>
    <property type="match status" value="1"/>
</dbReference>
<dbReference type="InterPro" id="IPR045851">
    <property type="entry name" value="AMP-bd_C_sf"/>
</dbReference>
<dbReference type="AlphaFoldDB" id="A0A9W8DXC4"/>
<dbReference type="PANTHER" id="PTHR24096:SF149">
    <property type="entry name" value="AMP-BINDING DOMAIN-CONTAINING PROTEIN-RELATED"/>
    <property type="match status" value="1"/>
</dbReference>
<feature type="transmembrane region" description="Helical" evidence="3">
    <location>
        <begin position="247"/>
        <end position="267"/>
    </location>
</feature>
<evidence type="ECO:0000313" key="6">
    <source>
        <dbReference type="EMBL" id="KAJ1921778.1"/>
    </source>
</evidence>
<feature type="domain" description="AMP-binding enzyme C-terminal" evidence="5">
    <location>
        <begin position="454"/>
        <end position="527"/>
    </location>
</feature>
<evidence type="ECO:0000256" key="2">
    <source>
        <dbReference type="ARBA" id="ARBA00022598"/>
    </source>
</evidence>
<evidence type="ECO:0000259" key="4">
    <source>
        <dbReference type="Pfam" id="PF00501"/>
    </source>
</evidence>
<dbReference type="SUPFAM" id="SSF56801">
    <property type="entry name" value="Acetyl-CoA synthetase-like"/>
    <property type="match status" value="1"/>
</dbReference>
<dbReference type="InterPro" id="IPR020845">
    <property type="entry name" value="AMP-binding_CS"/>
</dbReference>